<dbReference type="Gene3D" id="3.30.70.2970">
    <property type="entry name" value="Protein of unknown function (DUF541), domain 2"/>
    <property type="match status" value="1"/>
</dbReference>
<evidence type="ECO:0000313" key="3">
    <source>
        <dbReference type="Proteomes" id="UP000199347"/>
    </source>
</evidence>
<evidence type="ECO:0000313" key="2">
    <source>
        <dbReference type="EMBL" id="SCZ43348.1"/>
    </source>
</evidence>
<dbReference type="OrthoDB" id="9813144at2"/>
<dbReference type="Proteomes" id="UP000199347">
    <property type="component" value="Unassembled WGS sequence"/>
</dbReference>
<feature type="signal peptide" evidence="1">
    <location>
        <begin position="1"/>
        <end position="24"/>
    </location>
</feature>
<dbReference type="InterPro" id="IPR052022">
    <property type="entry name" value="26kDa_periplasmic_antigen"/>
</dbReference>
<dbReference type="AlphaFoldDB" id="A0A1G5P283"/>
<reference evidence="3" key="1">
    <citation type="submission" date="2016-10" db="EMBL/GenBank/DDBJ databases">
        <authorList>
            <person name="Varghese N."/>
            <person name="Submissions S."/>
        </authorList>
    </citation>
    <scope>NUCLEOTIDE SEQUENCE [LARGE SCALE GENOMIC DNA]</scope>
    <source>
        <strain evidence="3">DSM 2698</strain>
    </source>
</reference>
<evidence type="ECO:0008006" key="4">
    <source>
        <dbReference type="Google" id="ProtNLM"/>
    </source>
</evidence>
<dbReference type="RefSeq" id="WP_092815096.1">
    <property type="nucleotide sequence ID" value="NZ_FMVW01000008.1"/>
</dbReference>
<protein>
    <recommendedName>
        <fullName evidence="4">SIMPL domain-containing protein</fullName>
    </recommendedName>
</protein>
<dbReference type="GO" id="GO:0006974">
    <property type="term" value="P:DNA damage response"/>
    <property type="evidence" value="ECO:0007669"/>
    <property type="project" value="TreeGrafter"/>
</dbReference>
<dbReference type="EMBL" id="FMVW01000008">
    <property type="protein sequence ID" value="SCZ43348.1"/>
    <property type="molecule type" value="Genomic_DNA"/>
</dbReference>
<accession>A0A1G5P283</accession>
<dbReference type="PANTHER" id="PTHR34387:SF1">
    <property type="entry name" value="PERIPLASMIC IMMUNOGENIC PROTEIN"/>
    <property type="match status" value="1"/>
</dbReference>
<proteinExistence type="predicted"/>
<feature type="chain" id="PRO_5011602613" description="SIMPL domain-containing protein" evidence="1">
    <location>
        <begin position="25"/>
        <end position="239"/>
    </location>
</feature>
<dbReference type="Gene3D" id="3.30.110.170">
    <property type="entry name" value="Protein of unknown function (DUF541), domain 1"/>
    <property type="match status" value="1"/>
</dbReference>
<dbReference type="InterPro" id="IPR007497">
    <property type="entry name" value="SIMPL/DUF541"/>
</dbReference>
<organism evidence="2 3">
    <name type="scientific">Afifella marina DSM 2698</name>
    <dbReference type="NCBI Taxonomy" id="1120955"/>
    <lineage>
        <taxon>Bacteria</taxon>
        <taxon>Pseudomonadati</taxon>
        <taxon>Pseudomonadota</taxon>
        <taxon>Alphaproteobacteria</taxon>
        <taxon>Hyphomicrobiales</taxon>
        <taxon>Afifellaceae</taxon>
        <taxon>Afifella</taxon>
    </lineage>
</organism>
<gene>
    <name evidence="2" type="ORF">SAMN03080610_03034</name>
</gene>
<keyword evidence="3" id="KW-1185">Reference proteome</keyword>
<evidence type="ECO:0000256" key="1">
    <source>
        <dbReference type="SAM" id="SignalP"/>
    </source>
</evidence>
<sequence length="239" mass="25623">MPTKRLLAPALALSLAAFAAPALAQNGPDRPQINVSGNGEAFGTPDMAVVTLGVSEQAKSAQEALRANSEAMTKVTQALKDQGIANRDLQTSGFSIQPVYEQPRPGETSERKIVGYRVDNLLTVRIRDLESAGATLDKVVELGSNRIQNLSFTIDDPKPLEEEARKKAVEDARARAEQLAEAAGITLGPIQSISEQSYGRPQPKMMAMARAQMDEAAVPLEGGEVSVEVQVNMVWGIEE</sequence>
<name>A0A1G5P283_AFIMA</name>
<dbReference type="PANTHER" id="PTHR34387">
    <property type="entry name" value="SLR1258 PROTEIN"/>
    <property type="match status" value="1"/>
</dbReference>
<dbReference type="Pfam" id="PF04402">
    <property type="entry name" value="SIMPL"/>
    <property type="match status" value="1"/>
</dbReference>
<keyword evidence="1" id="KW-0732">Signal</keyword>